<dbReference type="AlphaFoldDB" id="A0A1W1BVX3"/>
<gene>
    <name evidence="1" type="ORF">MNB_SM-7-1403</name>
</gene>
<reference evidence="1" key="1">
    <citation type="submission" date="2016-10" db="EMBL/GenBank/DDBJ databases">
        <authorList>
            <person name="de Groot N.N."/>
        </authorList>
    </citation>
    <scope>NUCLEOTIDE SEQUENCE</scope>
</reference>
<evidence type="ECO:0000313" key="1">
    <source>
        <dbReference type="EMBL" id="SFV57689.1"/>
    </source>
</evidence>
<sequence>MSKKRNDLIKADVLWRSRSYAKGYLTQSKSVYLFALWEVEKKAILQKTFYHRSFGYASKKIFHNLTFFSTSHIFV</sequence>
<name>A0A1W1BVX3_9ZZZZ</name>
<dbReference type="EMBL" id="FPHB01000041">
    <property type="protein sequence ID" value="SFV57689.1"/>
    <property type="molecule type" value="Genomic_DNA"/>
</dbReference>
<proteinExistence type="predicted"/>
<organism evidence="1">
    <name type="scientific">hydrothermal vent metagenome</name>
    <dbReference type="NCBI Taxonomy" id="652676"/>
    <lineage>
        <taxon>unclassified sequences</taxon>
        <taxon>metagenomes</taxon>
        <taxon>ecological metagenomes</taxon>
    </lineage>
</organism>
<protein>
    <submittedName>
        <fullName evidence="1">Uncharacterized protein</fullName>
    </submittedName>
</protein>
<accession>A0A1W1BVX3</accession>